<gene>
    <name evidence="1" type="ORF">GCM10011572_13800</name>
    <name evidence="2" type="ORF">GM672_14685</name>
</gene>
<dbReference type="Proteomes" id="UP000622638">
    <property type="component" value="Unassembled WGS sequence"/>
</dbReference>
<dbReference type="Proteomes" id="UP000430634">
    <property type="component" value="Unassembled WGS sequence"/>
</dbReference>
<dbReference type="EMBL" id="BMKG01000004">
    <property type="protein sequence ID" value="GGB93076.1"/>
    <property type="molecule type" value="Genomic_DNA"/>
</dbReference>
<sequence>MSKPSRLPAIAGTLAGLLAAGLGVAWFYPGHIGTAGRTPAPASAPAPSALPSPQAQVRLSRDQAVQQLMALPELKAWAAAIEKNSQGTVRGAVIETDPAPRLVNGKSFFQLSFVENAPQAAVTWQGFLVAPADGEILVQDDASDELLTLERWRRDQRPLQRTAAR</sequence>
<dbReference type="RefSeq" id="WP_155471277.1">
    <property type="nucleotide sequence ID" value="NZ_BMKG01000004.1"/>
</dbReference>
<reference evidence="2 3" key="3">
    <citation type="submission" date="2019-11" db="EMBL/GenBank/DDBJ databases">
        <title>Type strains purchased from KCTC, JCM and DSMZ.</title>
        <authorList>
            <person name="Lu H."/>
        </authorList>
    </citation>
    <scope>NUCLEOTIDE SEQUENCE [LARGE SCALE GENOMIC DNA]</scope>
    <source>
        <strain evidence="2 3">KCTC 52429</strain>
    </source>
</reference>
<organism evidence="2 3">
    <name type="scientific">Pseudoduganella buxea</name>
    <dbReference type="NCBI Taxonomy" id="1949069"/>
    <lineage>
        <taxon>Bacteria</taxon>
        <taxon>Pseudomonadati</taxon>
        <taxon>Pseudomonadota</taxon>
        <taxon>Betaproteobacteria</taxon>
        <taxon>Burkholderiales</taxon>
        <taxon>Oxalobacteraceae</taxon>
        <taxon>Telluria group</taxon>
        <taxon>Pseudoduganella</taxon>
    </lineage>
</organism>
<name>A0A6I3SZC4_9BURK</name>
<comment type="caution">
    <text evidence="2">The sequence shown here is derived from an EMBL/GenBank/DDBJ whole genome shotgun (WGS) entry which is preliminary data.</text>
</comment>
<proteinExistence type="predicted"/>
<dbReference type="AlphaFoldDB" id="A0A6I3SZC4"/>
<evidence type="ECO:0000313" key="3">
    <source>
        <dbReference type="Proteomes" id="UP000430634"/>
    </source>
</evidence>
<evidence type="ECO:0000313" key="2">
    <source>
        <dbReference type="EMBL" id="MTV53975.1"/>
    </source>
</evidence>
<accession>A0A6I3SZC4</accession>
<evidence type="ECO:0000313" key="4">
    <source>
        <dbReference type="Proteomes" id="UP000622638"/>
    </source>
</evidence>
<dbReference type="EMBL" id="WNKZ01000039">
    <property type="protein sequence ID" value="MTV53975.1"/>
    <property type="molecule type" value="Genomic_DNA"/>
</dbReference>
<protein>
    <submittedName>
        <fullName evidence="2">Uncharacterized protein</fullName>
    </submittedName>
</protein>
<reference evidence="1" key="4">
    <citation type="submission" date="2024-05" db="EMBL/GenBank/DDBJ databases">
        <authorList>
            <person name="Sun Q."/>
            <person name="Zhou Y."/>
        </authorList>
    </citation>
    <scope>NUCLEOTIDE SEQUENCE</scope>
    <source>
        <strain evidence="1">CGMCC 1.15931</strain>
    </source>
</reference>
<dbReference type="OrthoDB" id="8707779at2"/>
<reference evidence="1" key="1">
    <citation type="journal article" date="2014" name="Int. J. Syst. Evol. Microbiol.">
        <title>Complete genome of a new Firmicutes species belonging to the dominant human colonic microbiota ('Ruminococcus bicirculans') reveals two chromosomes and a selective capacity to utilize plant glucans.</title>
        <authorList>
            <consortium name="NISC Comparative Sequencing Program"/>
            <person name="Wegmann U."/>
            <person name="Louis P."/>
            <person name="Goesmann A."/>
            <person name="Henrissat B."/>
            <person name="Duncan S.H."/>
            <person name="Flint H.J."/>
        </authorList>
    </citation>
    <scope>NUCLEOTIDE SEQUENCE</scope>
    <source>
        <strain evidence="1">CGMCC 1.15931</strain>
    </source>
</reference>
<evidence type="ECO:0000313" key="1">
    <source>
        <dbReference type="EMBL" id="GGB93076.1"/>
    </source>
</evidence>
<reference evidence="4" key="2">
    <citation type="journal article" date="2019" name="Int. J. Syst. Evol. Microbiol.">
        <title>The Global Catalogue of Microorganisms (GCM) 10K type strain sequencing project: providing services to taxonomists for standard genome sequencing and annotation.</title>
        <authorList>
            <consortium name="The Broad Institute Genomics Platform"/>
            <consortium name="The Broad Institute Genome Sequencing Center for Infectious Disease"/>
            <person name="Wu L."/>
            <person name="Ma J."/>
        </authorList>
    </citation>
    <scope>NUCLEOTIDE SEQUENCE [LARGE SCALE GENOMIC DNA]</scope>
    <source>
        <strain evidence="4">CGMCC 1.15931</strain>
    </source>
</reference>
<keyword evidence="4" id="KW-1185">Reference proteome</keyword>